<keyword evidence="4 6" id="KW-0547">Nucleotide-binding</keyword>
<dbReference type="PANTHER" id="PTHR34185">
    <property type="entry name" value="DIADENYLATE CYCLASE"/>
    <property type="match status" value="1"/>
</dbReference>
<dbReference type="HAMAP" id="MF_01499">
    <property type="entry name" value="DacA"/>
    <property type="match status" value="1"/>
</dbReference>
<reference evidence="8 9" key="1">
    <citation type="submission" date="2017-04" db="EMBL/GenBank/DDBJ databases">
        <authorList>
            <person name="Afonso C.L."/>
            <person name="Miller P.J."/>
            <person name="Scott M.A."/>
            <person name="Spackman E."/>
            <person name="Goraichik I."/>
            <person name="Dimitrov K.M."/>
            <person name="Suarez D.L."/>
            <person name="Swayne D.E."/>
        </authorList>
    </citation>
    <scope>NUCLEOTIDE SEQUENCE [LARGE SCALE GENOMIC DNA]</scope>
    <source>
        <strain evidence="8 9">DSM 3385</strain>
    </source>
</reference>
<evidence type="ECO:0000256" key="2">
    <source>
        <dbReference type="ARBA" id="ARBA00022679"/>
    </source>
</evidence>
<evidence type="ECO:0000259" key="7">
    <source>
        <dbReference type="PROSITE" id="PS51794"/>
    </source>
</evidence>
<dbReference type="GO" id="GO:0004016">
    <property type="term" value="F:adenylate cyclase activity"/>
    <property type="evidence" value="ECO:0007669"/>
    <property type="project" value="UniProtKB-UniRule"/>
</dbReference>
<evidence type="ECO:0000256" key="4">
    <source>
        <dbReference type="ARBA" id="ARBA00022741"/>
    </source>
</evidence>
<evidence type="ECO:0000256" key="1">
    <source>
        <dbReference type="ARBA" id="ARBA00000877"/>
    </source>
</evidence>
<dbReference type="Gene3D" id="2.170.120.40">
    <property type="entry name" value="YbbR-like domain"/>
    <property type="match status" value="1"/>
</dbReference>
<dbReference type="AlphaFoldDB" id="A0A1W1YKQ5"/>
<dbReference type="GO" id="GO:0006171">
    <property type="term" value="P:cAMP biosynthetic process"/>
    <property type="evidence" value="ECO:0007669"/>
    <property type="project" value="InterPro"/>
</dbReference>
<protein>
    <recommendedName>
        <fullName evidence="6">Diadenylate cyclase</fullName>
        <shortName evidence="6">DAC</shortName>
        <ecNumber evidence="6">2.7.7.85</ecNumber>
    </recommendedName>
    <alternativeName>
        <fullName evidence="6">Cyclic-di-AMP synthase</fullName>
        <shortName evidence="6">c-di-AMP synthase</shortName>
    </alternativeName>
</protein>
<proteinExistence type="inferred from homology"/>
<evidence type="ECO:0000313" key="8">
    <source>
        <dbReference type="EMBL" id="SMC36767.1"/>
    </source>
</evidence>
<dbReference type="RefSeq" id="WP_084066468.1">
    <property type="nucleotide sequence ID" value="NZ_FWXY01000001.1"/>
</dbReference>
<comment type="catalytic activity">
    <reaction evidence="1 6">
        <text>2 ATP = 3',3'-c-di-AMP + 2 diphosphate</text>
        <dbReference type="Rhea" id="RHEA:35655"/>
        <dbReference type="ChEBI" id="CHEBI:30616"/>
        <dbReference type="ChEBI" id="CHEBI:33019"/>
        <dbReference type="ChEBI" id="CHEBI:71500"/>
        <dbReference type="EC" id="2.7.7.85"/>
    </reaction>
</comment>
<feature type="domain" description="DAC" evidence="7">
    <location>
        <begin position="92"/>
        <end position="242"/>
    </location>
</feature>
<dbReference type="GO" id="GO:0005524">
    <property type="term" value="F:ATP binding"/>
    <property type="evidence" value="ECO:0007669"/>
    <property type="project" value="UniProtKB-UniRule"/>
</dbReference>
<organism evidence="8 9">
    <name type="scientific">Desulfocicer vacuolatum DSM 3385</name>
    <dbReference type="NCBI Taxonomy" id="1121400"/>
    <lineage>
        <taxon>Bacteria</taxon>
        <taxon>Pseudomonadati</taxon>
        <taxon>Thermodesulfobacteriota</taxon>
        <taxon>Desulfobacteria</taxon>
        <taxon>Desulfobacterales</taxon>
        <taxon>Desulfobacteraceae</taxon>
        <taxon>Desulfocicer</taxon>
    </lineage>
</organism>
<dbReference type="Proteomes" id="UP000192418">
    <property type="component" value="Unassembled WGS sequence"/>
</dbReference>
<dbReference type="EC" id="2.7.7.85" evidence="6"/>
<evidence type="ECO:0000256" key="3">
    <source>
        <dbReference type="ARBA" id="ARBA00022695"/>
    </source>
</evidence>
<feature type="transmembrane region" description="Helical" evidence="6">
    <location>
        <begin position="38"/>
        <end position="59"/>
    </location>
</feature>
<keyword evidence="2 6" id="KW-0808">Transferase</keyword>
<dbReference type="InterPro" id="IPR034701">
    <property type="entry name" value="CdaA"/>
</dbReference>
<dbReference type="OrthoDB" id="9807385at2"/>
<dbReference type="Pfam" id="PF07949">
    <property type="entry name" value="YbbR"/>
    <property type="match status" value="1"/>
</dbReference>
<dbReference type="EMBL" id="FWXY01000001">
    <property type="protein sequence ID" value="SMC36767.1"/>
    <property type="molecule type" value="Genomic_DNA"/>
</dbReference>
<dbReference type="SUPFAM" id="SSF143597">
    <property type="entry name" value="YojJ-like"/>
    <property type="match status" value="1"/>
</dbReference>
<evidence type="ECO:0000313" key="9">
    <source>
        <dbReference type="Proteomes" id="UP000192418"/>
    </source>
</evidence>
<dbReference type="STRING" id="1121400.SAMN02746065_101153"/>
<dbReference type="Gene3D" id="3.40.1700.10">
    <property type="entry name" value="DNA integrity scanning protein, DisA, N-terminal domain"/>
    <property type="match status" value="1"/>
</dbReference>
<dbReference type="Gene3D" id="2.170.120.30">
    <property type="match status" value="1"/>
</dbReference>
<dbReference type="InterPro" id="IPR050338">
    <property type="entry name" value="DisA"/>
</dbReference>
<keyword evidence="6" id="KW-1003">Cell membrane</keyword>
<dbReference type="PROSITE" id="PS51794">
    <property type="entry name" value="DAC"/>
    <property type="match status" value="1"/>
</dbReference>
<keyword evidence="3 6" id="KW-0548">Nucleotidyltransferase</keyword>
<comment type="subunit">
    <text evidence="6">Probably a homodimer.</text>
</comment>
<accession>A0A1W1YKQ5</accession>
<sequence>MTDALSFMSSLRWQDFLDIGLNGFILFRLYVLFRGSGLIRVMPVVVILWALRGVALFAGLVVTSWAIQGIIAAAALILIIVFRDDIASVFQAGNLKTFLWGLPSHGNITSMDIIAQTTFEMGKNKIGALMVFPRTKEINNIIQGGIDWDGKLSREMLLSIFWDKNPVHDGAVIIKQNRISRVGAILPLSRRSDLPSRYGTRHRAGLGLAESSDCLVIIVSEESGRVTVVKGTEIKDVRNVAQLKIIMEGHLGNGKKKKSALWKNFFEYGTSALVCLALVTGIWFGLSRGRETLKSIVVPLEYTDIQKDFEIIESSTNTVTLHLGGSVPLLKSLGPKQIKVLLKLNAASAGENIYTVSGKNIILPPGIHLKKVEPSSVKLVLDGTVTRQLPIQLNWTGKLSEELILANAQMTPQNITVTGPRKVLKTITTLYTEKIPLDTIQTSGTREVAVILQPSSLNVADKKNRVKVSYTVVKREKAPVL</sequence>
<dbReference type="Pfam" id="PF02457">
    <property type="entry name" value="DAC"/>
    <property type="match status" value="1"/>
</dbReference>
<comment type="function">
    <text evidence="6">Catalyzes the condensation of 2 ATP molecules into cyclic di-AMP (c-di-AMP), a second messenger used to regulate differing processes in different bacteria.</text>
</comment>
<feature type="transmembrane region" description="Helical" evidence="6">
    <location>
        <begin position="265"/>
        <end position="286"/>
    </location>
</feature>
<keyword evidence="6" id="KW-0472">Membrane</keyword>
<keyword evidence="6" id="KW-0812">Transmembrane</keyword>
<dbReference type="GO" id="GO:0106408">
    <property type="term" value="F:diadenylate cyclase activity"/>
    <property type="evidence" value="ECO:0007669"/>
    <property type="project" value="UniProtKB-EC"/>
</dbReference>
<feature type="transmembrane region" description="Helical" evidence="6">
    <location>
        <begin position="65"/>
        <end position="82"/>
    </location>
</feature>
<comment type="caution">
    <text evidence="6">Lacks conserved residue(s) required for the propagation of feature annotation.</text>
</comment>
<dbReference type="InterPro" id="IPR036888">
    <property type="entry name" value="DNA_integrity_DisA_N_sf"/>
</dbReference>
<dbReference type="InterPro" id="IPR003390">
    <property type="entry name" value="DNA_integrity_scan_DisA_N"/>
</dbReference>
<evidence type="ECO:0000256" key="5">
    <source>
        <dbReference type="ARBA" id="ARBA00022840"/>
    </source>
</evidence>
<gene>
    <name evidence="6" type="primary">dacA</name>
    <name evidence="8" type="ORF">SAMN02746065_101153</name>
</gene>
<comment type="similarity">
    <text evidence="6">Belongs to the adenylate cyclase family. DacA/CdaA subfamily.</text>
</comment>
<dbReference type="PANTHER" id="PTHR34185:SF1">
    <property type="entry name" value="DIADENYLATE CYCLASE"/>
    <property type="match status" value="1"/>
</dbReference>
<keyword evidence="9" id="KW-1185">Reference proteome</keyword>
<dbReference type="InterPro" id="IPR012505">
    <property type="entry name" value="YbbR"/>
</dbReference>
<evidence type="ECO:0000256" key="6">
    <source>
        <dbReference type="HAMAP-Rule" id="MF_01499"/>
    </source>
</evidence>
<keyword evidence="6" id="KW-1133">Transmembrane helix</keyword>
<keyword evidence="5 6" id="KW-0067">ATP-binding</keyword>
<name>A0A1W1YKQ5_9BACT</name>
<feature type="transmembrane region" description="Helical" evidence="6">
    <location>
        <begin position="12"/>
        <end position="31"/>
    </location>
</feature>